<dbReference type="PROSITE" id="PS00213">
    <property type="entry name" value="LIPOCALIN"/>
    <property type="match status" value="1"/>
</dbReference>
<dbReference type="InterPro" id="IPR050109">
    <property type="entry name" value="HTH-type_TetR-like_transc_reg"/>
</dbReference>
<dbReference type="GO" id="GO:0003700">
    <property type="term" value="F:DNA-binding transcription factor activity"/>
    <property type="evidence" value="ECO:0007669"/>
    <property type="project" value="TreeGrafter"/>
</dbReference>
<name>A0A378SPU8_9MYCO</name>
<gene>
    <name evidence="6" type="primary">acrR_1</name>
    <name evidence="6" type="ORF">NCTC10742_03995</name>
</gene>
<evidence type="ECO:0000313" key="6">
    <source>
        <dbReference type="EMBL" id="STZ44753.1"/>
    </source>
</evidence>
<dbReference type="AlphaFoldDB" id="A0A378SPU8"/>
<dbReference type="PANTHER" id="PTHR30055">
    <property type="entry name" value="HTH-TYPE TRANSCRIPTIONAL REGULATOR RUTR"/>
    <property type="match status" value="1"/>
</dbReference>
<evidence type="ECO:0000256" key="3">
    <source>
        <dbReference type="ARBA" id="ARBA00023163"/>
    </source>
</evidence>
<keyword evidence="2 4" id="KW-0238">DNA-binding</keyword>
<dbReference type="InterPro" id="IPR022272">
    <property type="entry name" value="Lipocalin_CS"/>
</dbReference>
<dbReference type="PROSITE" id="PS50977">
    <property type="entry name" value="HTH_TETR_2"/>
    <property type="match status" value="1"/>
</dbReference>
<dbReference type="Pfam" id="PF00440">
    <property type="entry name" value="TetR_N"/>
    <property type="match status" value="1"/>
</dbReference>
<keyword evidence="3" id="KW-0804">Transcription</keyword>
<evidence type="ECO:0000256" key="1">
    <source>
        <dbReference type="ARBA" id="ARBA00023015"/>
    </source>
</evidence>
<dbReference type="PANTHER" id="PTHR30055:SF234">
    <property type="entry name" value="HTH-TYPE TRANSCRIPTIONAL REGULATOR BETI"/>
    <property type="match status" value="1"/>
</dbReference>
<dbReference type="PRINTS" id="PR00455">
    <property type="entry name" value="HTHTETR"/>
</dbReference>
<dbReference type="SUPFAM" id="SSF48498">
    <property type="entry name" value="Tetracyclin repressor-like, C-terminal domain"/>
    <property type="match status" value="1"/>
</dbReference>
<protein>
    <submittedName>
        <fullName evidence="6">TetR family transcriptional regulator</fullName>
    </submittedName>
</protein>
<dbReference type="EMBL" id="UGQM01000001">
    <property type="protein sequence ID" value="STZ44753.1"/>
    <property type="molecule type" value="Genomic_DNA"/>
</dbReference>
<evidence type="ECO:0000256" key="4">
    <source>
        <dbReference type="PROSITE-ProRule" id="PRU00335"/>
    </source>
</evidence>
<proteinExistence type="predicted"/>
<dbReference type="InterPro" id="IPR036271">
    <property type="entry name" value="Tet_transcr_reg_TetR-rel_C_sf"/>
</dbReference>
<keyword evidence="1" id="KW-0805">Transcription regulation</keyword>
<dbReference type="Proteomes" id="UP000254291">
    <property type="component" value="Unassembled WGS sequence"/>
</dbReference>
<dbReference type="GO" id="GO:0000976">
    <property type="term" value="F:transcription cis-regulatory region binding"/>
    <property type="evidence" value="ECO:0007669"/>
    <property type="project" value="TreeGrafter"/>
</dbReference>
<evidence type="ECO:0000256" key="2">
    <source>
        <dbReference type="ARBA" id="ARBA00023125"/>
    </source>
</evidence>
<dbReference type="SUPFAM" id="SSF46689">
    <property type="entry name" value="Homeodomain-like"/>
    <property type="match status" value="1"/>
</dbReference>
<feature type="DNA-binding region" description="H-T-H motif" evidence="4">
    <location>
        <begin position="61"/>
        <end position="80"/>
    </location>
</feature>
<dbReference type="InterPro" id="IPR001647">
    <property type="entry name" value="HTH_TetR"/>
</dbReference>
<reference evidence="6 7" key="1">
    <citation type="submission" date="2018-06" db="EMBL/GenBank/DDBJ databases">
        <authorList>
            <consortium name="Pathogen Informatics"/>
            <person name="Doyle S."/>
        </authorList>
    </citation>
    <scope>NUCLEOTIDE SEQUENCE [LARGE SCALE GENOMIC DNA]</scope>
    <source>
        <strain evidence="6 7">NCTC10742</strain>
    </source>
</reference>
<sequence length="234" mass="26356">MYLRYKNKYFFRGRLPATDGAGNNGGVAERWTRQRRVDHTRALLLDAAEEVVARQGFGAAALEVIADAAGYTRGAIYAHFGTKEELFLAVMERQLQRFLDGFTDIVEAFRSLEEMDVDRLAGRWRELTIGNPDRAALGYEFTLFLVRNPEARVRVAEQRRRTADSLAEYISVHVEKIGGRLRISAPTLARILIATYEGITLGGHIDGEDLARPFLELVLADVQPAESPDSERWD</sequence>
<dbReference type="InterPro" id="IPR009057">
    <property type="entry name" value="Homeodomain-like_sf"/>
</dbReference>
<feature type="domain" description="HTH tetR-type" evidence="5">
    <location>
        <begin position="38"/>
        <end position="98"/>
    </location>
</feature>
<evidence type="ECO:0000313" key="7">
    <source>
        <dbReference type="Proteomes" id="UP000254291"/>
    </source>
</evidence>
<accession>A0A378SPU8</accession>
<evidence type="ECO:0000259" key="5">
    <source>
        <dbReference type="PROSITE" id="PS50977"/>
    </source>
</evidence>
<organism evidence="6 7">
    <name type="scientific">Mycolicibacterium gilvum</name>
    <dbReference type="NCBI Taxonomy" id="1804"/>
    <lineage>
        <taxon>Bacteria</taxon>
        <taxon>Bacillati</taxon>
        <taxon>Actinomycetota</taxon>
        <taxon>Actinomycetes</taxon>
        <taxon>Mycobacteriales</taxon>
        <taxon>Mycobacteriaceae</taxon>
        <taxon>Mycolicibacterium</taxon>
    </lineage>
</organism>
<dbReference type="Gene3D" id="1.10.357.10">
    <property type="entry name" value="Tetracycline Repressor, domain 2"/>
    <property type="match status" value="1"/>
</dbReference>